<sequence>MKKLIIACSIAVLSVTATFAQTKETKINSTQVTVTQDGPKIEFADEIIDYGSIENGADGYREFKFTNTGSEPLIITKAKGSCGCTVPTAPLNKPIAPGQSDVIKVHYDTKRPGKFAKSVTLTSNAVNAPTKVIRIKGEVGPRPTAEAKK</sequence>
<reference evidence="2 3" key="1">
    <citation type="submission" date="2016-10" db="EMBL/GenBank/DDBJ databases">
        <authorList>
            <person name="de Groot N.N."/>
        </authorList>
    </citation>
    <scope>NUCLEOTIDE SEQUENCE [LARGE SCALE GENOMIC DNA]</scope>
    <source>
        <strain evidence="2 3">CGMCC 1.12333</strain>
    </source>
</reference>
<dbReference type="STRING" id="1224947.SAMN05216480_105179"/>
<dbReference type="EMBL" id="FPBK01000005">
    <property type="protein sequence ID" value="SFU50707.1"/>
    <property type="molecule type" value="Genomic_DNA"/>
</dbReference>
<protein>
    <recommendedName>
        <fullName evidence="4">DUF1573 domain-containing protein</fullName>
    </recommendedName>
</protein>
<keyword evidence="3" id="KW-1185">Reference proteome</keyword>
<dbReference type="OrthoDB" id="826619at2"/>
<dbReference type="RefSeq" id="WP_093024836.1">
    <property type="nucleotide sequence ID" value="NZ_FPBK01000005.1"/>
</dbReference>
<dbReference type="Proteomes" id="UP000199138">
    <property type="component" value="Unassembled WGS sequence"/>
</dbReference>
<dbReference type="PANTHER" id="PTHR37833">
    <property type="entry name" value="LIPOPROTEIN-RELATED"/>
    <property type="match status" value="1"/>
</dbReference>
<feature type="signal peptide" evidence="1">
    <location>
        <begin position="1"/>
        <end position="20"/>
    </location>
</feature>
<proteinExistence type="predicted"/>
<dbReference type="InterPro" id="IPR011467">
    <property type="entry name" value="DUF1573"/>
</dbReference>
<dbReference type="AlphaFoldDB" id="A0A1I7GQJ6"/>
<accession>A0A1I7GQJ6</accession>
<dbReference type="InterPro" id="IPR013783">
    <property type="entry name" value="Ig-like_fold"/>
</dbReference>
<dbReference type="Gene3D" id="2.60.40.10">
    <property type="entry name" value="Immunoglobulins"/>
    <property type="match status" value="1"/>
</dbReference>
<keyword evidence="1" id="KW-0732">Signal</keyword>
<organism evidence="2 3">
    <name type="scientific">Pustulibacterium marinum</name>
    <dbReference type="NCBI Taxonomy" id="1224947"/>
    <lineage>
        <taxon>Bacteria</taxon>
        <taxon>Pseudomonadati</taxon>
        <taxon>Bacteroidota</taxon>
        <taxon>Flavobacteriia</taxon>
        <taxon>Flavobacteriales</taxon>
        <taxon>Flavobacteriaceae</taxon>
        <taxon>Pustulibacterium</taxon>
    </lineage>
</organism>
<evidence type="ECO:0000313" key="3">
    <source>
        <dbReference type="Proteomes" id="UP000199138"/>
    </source>
</evidence>
<dbReference type="Pfam" id="PF07610">
    <property type="entry name" value="DUF1573"/>
    <property type="match status" value="1"/>
</dbReference>
<evidence type="ECO:0008006" key="4">
    <source>
        <dbReference type="Google" id="ProtNLM"/>
    </source>
</evidence>
<gene>
    <name evidence="2" type="ORF">SAMN05216480_105179</name>
</gene>
<dbReference type="PANTHER" id="PTHR37833:SF1">
    <property type="entry name" value="SIGNAL PEPTIDE PROTEIN"/>
    <property type="match status" value="1"/>
</dbReference>
<feature type="chain" id="PRO_5011768591" description="DUF1573 domain-containing protein" evidence="1">
    <location>
        <begin position="21"/>
        <end position="149"/>
    </location>
</feature>
<name>A0A1I7GQJ6_9FLAO</name>
<evidence type="ECO:0000256" key="1">
    <source>
        <dbReference type="SAM" id="SignalP"/>
    </source>
</evidence>
<evidence type="ECO:0000313" key="2">
    <source>
        <dbReference type="EMBL" id="SFU50707.1"/>
    </source>
</evidence>